<evidence type="ECO:0000313" key="1">
    <source>
        <dbReference type="EMBL" id="KAK4175623.1"/>
    </source>
</evidence>
<keyword evidence="2" id="KW-1185">Reference proteome</keyword>
<gene>
    <name evidence="1" type="ORF">QBC36DRAFT_331114</name>
</gene>
<proteinExistence type="predicted"/>
<name>A0AAN6W579_9PEZI</name>
<reference evidence="1" key="2">
    <citation type="submission" date="2023-05" db="EMBL/GenBank/DDBJ databases">
        <authorList>
            <consortium name="Lawrence Berkeley National Laboratory"/>
            <person name="Steindorff A."/>
            <person name="Hensen N."/>
            <person name="Bonometti L."/>
            <person name="Westerberg I."/>
            <person name="Brannstrom I.O."/>
            <person name="Guillou S."/>
            <person name="Cros-Aarteil S."/>
            <person name="Calhoun S."/>
            <person name="Haridas S."/>
            <person name="Kuo A."/>
            <person name="Mondo S."/>
            <person name="Pangilinan J."/>
            <person name="Riley R."/>
            <person name="Labutti K."/>
            <person name="Andreopoulos B."/>
            <person name="Lipzen A."/>
            <person name="Chen C."/>
            <person name="Yanf M."/>
            <person name="Daum C."/>
            <person name="Ng V."/>
            <person name="Clum A."/>
            <person name="Ohm R."/>
            <person name="Martin F."/>
            <person name="Silar P."/>
            <person name="Natvig D."/>
            <person name="Lalanne C."/>
            <person name="Gautier V."/>
            <person name="Ament-Velasquez S.L."/>
            <person name="Kruys A."/>
            <person name="Hutchinson M.I."/>
            <person name="Powell A.J."/>
            <person name="Barry K."/>
            <person name="Miller A.N."/>
            <person name="Grigoriev I.V."/>
            <person name="Debuchy R."/>
            <person name="Gladieux P."/>
            <person name="Thoren M.H."/>
            <person name="Johannesson H."/>
        </authorList>
    </citation>
    <scope>NUCLEOTIDE SEQUENCE</scope>
    <source>
        <strain evidence="1">CBS 892.96</strain>
    </source>
</reference>
<dbReference type="AlphaFoldDB" id="A0AAN6W579"/>
<sequence length="154" mass="17413">MPSPRSSLLSAATSFCNSLSSRSPPSTLSSHFTTTHQSSIYIYEHGLPQLGPFLGREFRGPSGVQEYFNLLSKHLSYQNMRFSNYIVDPEVGQVSVRGEARFTWLSTNQSWDEVFTYVLKFDQDLKLIRYEVWADSGAAYLASQGLLDDDVKNK</sequence>
<comment type="caution">
    <text evidence="1">The sequence shown here is derived from an EMBL/GenBank/DDBJ whole genome shotgun (WGS) entry which is preliminary data.</text>
</comment>
<accession>A0AAN6W579</accession>
<dbReference type="SUPFAM" id="SSF54427">
    <property type="entry name" value="NTF2-like"/>
    <property type="match status" value="1"/>
</dbReference>
<dbReference type="Proteomes" id="UP001302321">
    <property type="component" value="Unassembled WGS sequence"/>
</dbReference>
<organism evidence="1 2">
    <name type="scientific">Triangularia setosa</name>
    <dbReference type="NCBI Taxonomy" id="2587417"/>
    <lineage>
        <taxon>Eukaryota</taxon>
        <taxon>Fungi</taxon>
        <taxon>Dikarya</taxon>
        <taxon>Ascomycota</taxon>
        <taxon>Pezizomycotina</taxon>
        <taxon>Sordariomycetes</taxon>
        <taxon>Sordariomycetidae</taxon>
        <taxon>Sordariales</taxon>
        <taxon>Podosporaceae</taxon>
        <taxon>Triangularia</taxon>
    </lineage>
</organism>
<protein>
    <submittedName>
        <fullName evidence="1">Uncharacterized protein</fullName>
    </submittedName>
</protein>
<dbReference type="InterPro" id="IPR032710">
    <property type="entry name" value="NTF2-like_dom_sf"/>
</dbReference>
<reference evidence="1" key="1">
    <citation type="journal article" date="2023" name="Mol. Phylogenet. Evol.">
        <title>Genome-scale phylogeny and comparative genomics of the fungal order Sordariales.</title>
        <authorList>
            <person name="Hensen N."/>
            <person name="Bonometti L."/>
            <person name="Westerberg I."/>
            <person name="Brannstrom I.O."/>
            <person name="Guillou S."/>
            <person name="Cros-Aarteil S."/>
            <person name="Calhoun S."/>
            <person name="Haridas S."/>
            <person name="Kuo A."/>
            <person name="Mondo S."/>
            <person name="Pangilinan J."/>
            <person name="Riley R."/>
            <person name="LaButti K."/>
            <person name="Andreopoulos B."/>
            <person name="Lipzen A."/>
            <person name="Chen C."/>
            <person name="Yan M."/>
            <person name="Daum C."/>
            <person name="Ng V."/>
            <person name="Clum A."/>
            <person name="Steindorff A."/>
            <person name="Ohm R.A."/>
            <person name="Martin F."/>
            <person name="Silar P."/>
            <person name="Natvig D.O."/>
            <person name="Lalanne C."/>
            <person name="Gautier V."/>
            <person name="Ament-Velasquez S.L."/>
            <person name="Kruys A."/>
            <person name="Hutchinson M.I."/>
            <person name="Powell A.J."/>
            <person name="Barry K."/>
            <person name="Miller A.N."/>
            <person name="Grigoriev I.V."/>
            <person name="Debuchy R."/>
            <person name="Gladieux P."/>
            <person name="Hiltunen Thoren M."/>
            <person name="Johannesson H."/>
        </authorList>
    </citation>
    <scope>NUCLEOTIDE SEQUENCE</scope>
    <source>
        <strain evidence="1">CBS 892.96</strain>
    </source>
</reference>
<dbReference type="Gene3D" id="3.10.450.50">
    <property type="match status" value="1"/>
</dbReference>
<evidence type="ECO:0000313" key="2">
    <source>
        <dbReference type="Proteomes" id="UP001302321"/>
    </source>
</evidence>
<dbReference type="EMBL" id="MU866227">
    <property type="protein sequence ID" value="KAK4175623.1"/>
    <property type="molecule type" value="Genomic_DNA"/>
</dbReference>